<evidence type="ECO:0000256" key="1">
    <source>
        <dbReference type="SAM" id="MobiDB-lite"/>
    </source>
</evidence>
<proteinExistence type="predicted"/>
<dbReference type="Gene3D" id="3.40.50.12780">
    <property type="entry name" value="N-terminal domain of ligase-like"/>
    <property type="match status" value="1"/>
</dbReference>
<dbReference type="GO" id="GO:0016874">
    <property type="term" value="F:ligase activity"/>
    <property type="evidence" value="ECO:0007669"/>
    <property type="project" value="UniProtKB-KW"/>
</dbReference>
<protein>
    <submittedName>
        <fullName evidence="3">Acyl--CoA ligase</fullName>
    </submittedName>
</protein>
<feature type="domain" description="AMP-dependent synthetase/ligase" evidence="2">
    <location>
        <begin position="11"/>
        <end position="373"/>
    </location>
</feature>
<accession>A0A8J8KGL2</accession>
<feature type="region of interest" description="Disordered" evidence="1">
    <location>
        <begin position="380"/>
        <end position="410"/>
    </location>
</feature>
<dbReference type="EMBL" id="JABURA010000001">
    <property type="protein sequence ID" value="NUB90149.1"/>
    <property type="molecule type" value="Genomic_DNA"/>
</dbReference>
<dbReference type="InterPro" id="IPR050237">
    <property type="entry name" value="ATP-dep_AMP-bd_enzyme"/>
</dbReference>
<evidence type="ECO:0000313" key="3">
    <source>
        <dbReference type="EMBL" id="NUB90149.1"/>
    </source>
</evidence>
<comment type="caution">
    <text evidence="3">The sequence shown here is derived from an EMBL/GenBank/DDBJ whole genome shotgun (WGS) entry which is preliminary data.</text>
</comment>
<name>A0A8J8KGL2_9EURY</name>
<dbReference type="SUPFAM" id="SSF56801">
    <property type="entry name" value="Acetyl-CoA synthetase-like"/>
    <property type="match status" value="1"/>
</dbReference>
<dbReference type="PANTHER" id="PTHR43767:SF1">
    <property type="entry name" value="NONRIBOSOMAL PEPTIDE SYNTHASE PES1 (EUROFUNG)-RELATED"/>
    <property type="match status" value="1"/>
</dbReference>
<evidence type="ECO:0000259" key="2">
    <source>
        <dbReference type="Pfam" id="PF00501"/>
    </source>
</evidence>
<dbReference type="InterPro" id="IPR000873">
    <property type="entry name" value="AMP-dep_synth/lig_dom"/>
</dbReference>
<organism evidence="3 4">
    <name type="scientific">Haloterrigena gelatinilytica</name>
    <dbReference type="NCBI Taxonomy" id="2741724"/>
    <lineage>
        <taxon>Archaea</taxon>
        <taxon>Methanobacteriati</taxon>
        <taxon>Methanobacteriota</taxon>
        <taxon>Stenosarchaea group</taxon>
        <taxon>Halobacteria</taxon>
        <taxon>Halobacteriales</taxon>
        <taxon>Natrialbaceae</taxon>
        <taxon>Haloterrigena</taxon>
    </lineage>
</organism>
<evidence type="ECO:0000313" key="4">
    <source>
        <dbReference type="Proteomes" id="UP000728647"/>
    </source>
</evidence>
<dbReference type="Pfam" id="PF00501">
    <property type="entry name" value="AMP-binding"/>
    <property type="match status" value="1"/>
</dbReference>
<keyword evidence="3" id="KW-0436">Ligase</keyword>
<reference evidence="3" key="1">
    <citation type="submission" date="2020-06" db="EMBL/GenBank/DDBJ databases">
        <title>Haloterrigena sp. nov., an extremely halophilic archaeon isolated from a saline sediment.</title>
        <authorList>
            <person name="Liu B.-B."/>
        </authorList>
    </citation>
    <scope>NUCLEOTIDE SEQUENCE</scope>
    <source>
        <strain evidence="3">SYSU A121-1</strain>
    </source>
</reference>
<dbReference type="PANTHER" id="PTHR43767">
    <property type="entry name" value="LONG-CHAIN-FATTY-ACID--COA LIGASE"/>
    <property type="match status" value="1"/>
</dbReference>
<dbReference type="AlphaFoldDB" id="A0A8J8KGL2"/>
<dbReference type="Proteomes" id="UP000728647">
    <property type="component" value="Unassembled WGS sequence"/>
</dbReference>
<dbReference type="InterPro" id="IPR042099">
    <property type="entry name" value="ANL_N_sf"/>
</dbReference>
<gene>
    <name evidence="3" type="ORF">HT576_03750</name>
</gene>
<sequence>MAVPFVTLSLARRAERFPERTAVVDVSEERLYAPAETIHENRVSYGELSAMATRTAEHLSALGIDAGDVVCLLTRNRVASLAVLFACRRLGATVFPVSHWLTPASVERPFDLLEPDLVVSEAAQRDLVRSVPFDRSVTLEELAEADRDAVPAPDERDRESDVDAPLLLLHGADGRPIAGYSASALEWNCISALVAWGLSSADVVPVTPPLSSPDGLVRVALSTLYVGGTLLLDRAFDPGDTLTAIAEEEATLLAGRETAIRDLAAESGFDDAVDSLERVIVEGALDDDTLEAYREQEIPIARAAGRLECPTAFSQSFAGAAAADPGDTSTVADDVGTPVPDCRARLVDESGTVLEGAAEGRLELSGPVVADGYVSAAGTDDENWYAPAEEQRDDYDESDDRGRFADGWFETGDRYRRDADGIYRPQ</sequence>